<gene>
    <name evidence="3" type="ORF">UBRO2_02473</name>
</gene>
<dbReference type="SUPFAM" id="SSF109715">
    <property type="entry name" value="DEK C-terminal domain"/>
    <property type="match status" value="1"/>
</dbReference>
<feature type="region of interest" description="Disordered" evidence="1">
    <location>
        <begin position="61"/>
        <end position="205"/>
    </location>
</feature>
<dbReference type="PANTHER" id="PTHR15410">
    <property type="entry name" value="HIRA-INTERACTING PROTEIN 3"/>
    <property type="match status" value="1"/>
</dbReference>
<evidence type="ECO:0000259" key="2">
    <source>
        <dbReference type="PROSITE" id="PS51998"/>
    </source>
</evidence>
<dbReference type="Gene3D" id="1.10.10.60">
    <property type="entry name" value="Homeodomain-like"/>
    <property type="match status" value="1"/>
</dbReference>
<reference evidence="3" key="1">
    <citation type="submission" date="2018-08" db="EMBL/GenBank/DDBJ databases">
        <authorList>
            <person name="Guldener U."/>
        </authorList>
    </citation>
    <scope>NUCLEOTIDE SEQUENCE</scope>
    <source>
        <strain evidence="3">UB2</strain>
    </source>
</reference>
<organism evidence="3 4">
    <name type="scientific">Ustilago bromivora</name>
    <dbReference type="NCBI Taxonomy" id="307758"/>
    <lineage>
        <taxon>Eukaryota</taxon>
        <taxon>Fungi</taxon>
        <taxon>Dikarya</taxon>
        <taxon>Basidiomycota</taxon>
        <taxon>Ustilaginomycotina</taxon>
        <taxon>Ustilaginomycetes</taxon>
        <taxon>Ustilaginales</taxon>
        <taxon>Ustilaginaceae</taxon>
        <taxon>Ustilago</taxon>
    </lineage>
</organism>
<feature type="compositionally biased region" description="Acidic residues" evidence="1">
    <location>
        <begin position="316"/>
        <end position="331"/>
    </location>
</feature>
<keyword evidence="4" id="KW-1185">Reference proteome</keyword>
<feature type="compositionally biased region" description="Low complexity" evidence="1">
    <location>
        <begin position="298"/>
        <end position="308"/>
    </location>
</feature>
<dbReference type="EMBL" id="ULHB01000038">
    <property type="protein sequence ID" value="SYW78281.1"/>
    <property type="molecule type" value="Genomic_DNA"/>
</dbReference>
<feature type="compositionally biased region" description="Low complexity" evidence="1">
    <location>
        <begin position="74"/>
        <end position="98"/>
    </location>
</feature>
<name>A0A8H8TQH9_9BASI</name>
<evidence type="ECO:0000313" key="3">
    <source>
        <dbReference type="EMBL" id="SYW78281.1"/>
    </source>
</evidence>
<dbReference type="AlphaFoldDB" id="A0A8H8TQH9"/>
<feature type="domain" description="DEK-C" evidence="2">
    <location>
        <begin position="3"/>
        <end position="62"/>
    </location>
</feature>
<dbReference type="InterPro" id="IPR037647">
    <property type="entry name" value="HIRIP3"/>
</dbReference>
<dbReference type="PANTHER" id="PTHR15410:SF2">
    <property type="entry name" value="HIRA-INTERACTING PROTEIN 3"/>
    <property type="match status" value="1"/>
</dbReference>
<dbReference type="Proteomes" id="UP000658997">
    <property type="component" value="Unassembled WGS sequence"/>
</dbReference>
<sequence>MTLPSDAQIVKKVHSIIVKALEDDTIGEYSKRKVREMLTEHFSVDFEPRKKSLNQTIQDQVNKVLAESEKAKSQPKASTSRSSSPKKASPAKTSPQKSTKSAKPTKKGPAKRKQPSSDEERVEEDDYNGSNDERDYEDSVQAAAASNSDSSEPEAEEEFSELEEDTSISRACKKSKPNQTKLTSSSTSKSKSPRTSSTGGSEAEQRLARLKKLVVECGVHKPWKKLYEAASISKTDFAEQCRIVQDVLKELGMTGKGSMEQAKKIREQREFANELESLKENIVIDDEGRGGRARRTRGSISGRGSGATKKQAINVSDDDDDDEGEASDFEEVASTRKKTASKAKVAESSTEDSEDEGPIGRSFKSSLASFVADLNSDSD</sequence>
<accession>A0A8H8TQH9</accession>
<dbReference type="InterPro" id="IPR014876">
    <property type="entry name" value="DEK_C"/>
</dbReference>
<feature type="compositionally biased region" description="Low complexity" evidence="1">
    <location>
        <begin position="180"/>
        <end position="201"/>
    </location>
</feature>
<evidence type="ECO:0000313" key="4">
    <source>
        <dbReference type="Proteomes" id="UP000658997"/>
    </source>
</evidence>
<evidence type="ECO:0000256" key="1">
    <source>
        <dbReference type="SAM" id="MobiDB-lite"/>
    </source>
</evidence>
<dbReference type="PROSITE" id="PS51998">
    <property type="entry name" value="DEK_C"/>
    <property type="match status" value="1"/>
</dbReference>
<feature type="region of interest" description="Disordered" evidence="1">
    <location>
        <begin position="280"/>
        <end position="379"/>
    </location>
</feature>
<proteinExistence type="predicted"/>
<feature type="compositionally biased region" description="Basic residues" evidence="1">
    <location>
        <begin position="103"/>
        <end position="114"/>
    </location>
</feature>
<dbReference type="GO" id="GO:0005634">
    <property type="term" value="C:nucleus"/>
    <property type="evidence" value="ECO:0007669"/>
    <property type="project" value="TreeGrafter"/>
</dbReference>
<feature type="compositionally biased region" description="Acidic residues" evidence="1">
    <location>
        <begin position="151"/>
        <end position="166"/>
    </location>
</feature>
<protein>
    <recommendedName>
        <fullName evidence="2">DEK-C domain-containing protein</fullName>
    </recommendedName>
</protein>
<comment type="caution">
    <text evidence="3">The sequence shown here is derived from an EMBL/GenBank/DDBJ whole genome shotgun (WGS) entry which is preliminary data.</text>
</comment>